<organism evidence="3 4">
    <name type="scientific">Paenibacillus aquistagni</name>
    <dbReference type="NCBI Taxonomy" id="1852522"/>
    <lineage>
        <taxon>Bacteria</taxon>
        <taxon>Bacillati</taxon>
        <taxon>Bacillota</taxon>
        <taxon>Bacilli</taxon>
        <taxon>Bacillales</taxon>
        <taxon>Paenibacillaceae</taxon>
        <taxon>Paenibacillus</taxon>
    </lineage>
</organism>
<protein>
    <submittedName>
        <fullName evidence="3">Chitinase A, N-terminal domain</fullName>
    </submittedName>
</protein>
<name>A0A1X7LND0_9BACL</name>
<proteinExistence type="predicted"/>
<dbReference type="GO" id="GO:0004568">
    <property type="term" value="F:chitinase activity"/>
    <property type="evidence" value="ECO:0007669"/>
    <property type="project" value="InterPro"/>
</dbReference>
<evidence type="ECO:0000313" key="3">
    <source>
        <dbReference type="EMBL" id="SMG55386.1"/>
    </source>
</evidence>
<feature type="signal peptide" evidence="1">
    <location>
        <begin position="1"/>
        <end position="26"/>
    </location>
</feature>
<dbReference type="OrthoDB" id="9802318at2"/>
<dbReference type="InterPro" id="IPR013783">
    <property type="entry name" value="Ig-like_fold"/>
</dbReference>
<reference evidence="3 4" key="1">
    <citation type="submission" date="2017-04" db="EMBL/GenBank/DDBJ databases">
        <authorList>
            <person name="Afonso C.L."/>
            <person name="Miller P.J."/>
            <person name="Scott M.A."/>
            <person name="Spackman E."/>
            <person name="Goraichik I."/>
            <person name="Dimitrov K.M."/>
            <person name="Suarez D.L."/>
            <person name="Swayne D.E."/>
        </authorList>
    </citation>
    <scope>NUCLEOTIDE SEQUENCE [LARGE SCALE GENOMIC DNA]</scope>
    <source>
        <strain evidence="3 4">11</strain>
    </source>
</reference>
<evidence type="ECO:0000259" key="2">
    <source>
        <dbReference type="Pfam" id="PF08329"/>
    </source>
</evidence>
<dbReference type="InterPro" id="IPR013540">
    <property type="entry name" value="ChitinaseA_N"/>
</dbReference>
<dbReference type="RefSeq" id="WP_085497042.1">
    <property type="nucleotide sequence ID" value="NZ_FXAZ01000006.1"/>
</dbReference>
<keyword evidence="4" id="KW-1185">Reference proteome</keyword>
<dbReference type="STRING" id="1852522.SAMN06295960_3898"/>
<sequence>MFHMKRLVSIVTVVILLVGGAVTAFAAPNASQPTTFAAQAVYIGKEADGKHRVHITWDDLGSNVSHYSVFRYPTLFPWGGETVCSNVTATSCENLSVERGQFRYIVTAYFNDGTELANNAGQTTVNIVYYTGAPASPSIFANHTSASSYSVGFSIASGNNADIWELYENGMLVNHFQGFLIENGQAPQTESKSFYNKPSGTYVYVVKLKNVYGTSESQPLTVVVP</sequence>
<dbReference type="Proteomes" id="UP000193834">
    <property type="component" value="Unassembled WGS sequence"/>
</dbReference>
<feature type="domain" description="Chitinase A N-terminal" evidence="2">
    <location>
        <begin position="148"/>
        <end position="224"/>
    </location>
</feature>
<evidence type="ECO:0000313" key="4">
    <source>
        <dbReference type="Proteomes" id="UP000193834"/>
    </source>
</evidence>
<feature type="chain" id="PRO_5012078332" evidence="1">
    <location>
        <begin position="27"/>
        <end position="225"/>
    </location>
</feature>
<dbReference type="Gene3D" id="2.60.40.10">
    <property type="entry name" value="Immunoglobulins"/>
    <property type="match status" value="1"/>
</dbReference>
<dbReference type="InterPro" id="IPR014756">
    <property type="entry name" value="Ig_E-set"/>
</dbReference>
<keyword evidence="1" id="KW-0732">Signal</keyword>
<dbReference type="AlphaFoldDB" id="A0A1X7LND0"/>
<dbReference type="GO" id="GO:0006032">
    <property type="term" value="P:chitin catabolic process"/>
    <property type="evidence" value="ECO:0007669"/>
    <property type="project" value="InterPro"/>
</dbReference>
<dbReference type="Pfam" id="PF08329">
    <property type="entry name" value="ChitinaseA_N"/>
    <property type="match status" value="1"/>
</dbReference>
<gene>
    <name evidence="3" type="ORF">SAMN06295960_3898</name>
</gene>
<accession>A0A1X7LND0</accession>
<dbReference type="SUPFAM" id="SSF81296">
    <property type="entry name" value="E set domains"/>
    <property type="match status" value="1"/>
</dbReference>
<evidence type="ECO:0000256" key="1">
    <source>
        <dbReference type="SAM" id="SignalP"/>
    </source>
</evidence>
<dbReference type="EMBL" id="FXAZ01000006">
    <property type="protein sequence ID" value="SMG55386.1"/>
    <property type="molecule type" value="Genomic_DNA"/>
</dbReference>